<evidence type="ECO:0000313" key="9">
    <source>
        <dbReference type="EMBL" id="KAG2436973.1"/>
    </source>
</evidence>
<dbReference type="InterPro" id="IPR044878">
    <property type="entry name" value="UbiA_sf"/>
</dbReference>
<feature type="transmembrane region" description="Helical" evidence="7">
    <location>
        <begin position="125"/>
        <end position="144"/>
    </location>
</feature>
<evidence type="ECO:0000256" key="3">
    <source>
        <dbReference type="ARBA" id="ARBA00022679"/>
    </source>
</evidence>
<evidence type="ECO:0000256" key="1">
    <source>
        <dbReference type="ARBA" id="ARBA00004141"/>
    </source>
</evidence>
<keyword evidence="6 7" id="KW-0472">Membrane</keyword>
<accession>A0A835T186</accession>
<dbReference type="PANTHER" id="PTHR43009">
    <property type="entry name" value="HOMOGENTISATE SOLANESYLTRANSFERASE, CHLOROPLASTIC"/>
    <property type="match status" value="1"/>
</dbReference>
<dbReference type="Pfam" id="PF01040">
    <property type="entry name" value="UbiA"/>
    <property type="match status" value="2"/>
</dbReference>
<evidence type="ECO:0000256" key="5">
    <source>
        <dbReference type="ARBA" id="ARBA00022989"/>
    </source>
</evidence>
<feature type="transmembrane region" description="Helical" evidence="7">
    <location>
        <begin position="288"/>
        <end position="308"/>
    </location>
</feature>
<comment type="similarity">
    <text evidence="2">Belongs to the UbiA prenyltransferase family.</text>
</comment>
<evidence type="ECO:0000313" key="10">
    <source>
        <dbReference type="Proteomes" id="UP000613740"/>
    </source>
</evidence>
<dbReference type="Gene3D" id="1.10.357.140">
    <property type="entry name" value="UbiA prenyltransferase"/>
    <property type="match status" value="1"/>
</dbReference>
<feature type="chain" id="PRO_5032556913" description="Homogentisate phytyltransferase" evidence="8">
    <location>
        <begin position="20"/>
        <end position="309"/>
    </location>
</feature>
<evidence type="ECO:0000256" key="8">
    <source>
        <dbReference type="SAM" id="SignalP"/>
    </source>
</evidence>
<comment type="subcellular location">
    <subcellularLocation>
        <location evidence="1">Membrane</location>
        <topology evidence="1">Multi-pass membrane protein</topology>
    </subcellularLocation>
</comment>
<evidence type="ECO:0000256" key="2">
    <source>
        <dbReference type="ARBA" id="ARBA00005985"/>
    </source>
</evidence>
<feature type="transmembrane region" description="Helical" evidence="7">
    <location>
        <begin position="185"/>
        <end position="203"/>
    </location>
</feature>
<dbReference type="GO" id="GO:0016020">
    <property type="term" value="C:membrane"/>
    <property type="evidence" value="ECO:0007669"/>
    <property type="project" value="UniProtKB-SubCell"/>
</dbReference>
<gene>
    <name evidence="9" type="ORF">HYH02_011405</name>
</gene>
<keyword evidence="10" id="KW-1185">Reference proteome</keyword>
<dbReference type="OrthoDB" id="1502398at2759"/>
<organism evidence="9 10">
    <name type="scientific">Chlamydomonas schloesseri</name>
    <dbReference type="NCBI Taxonomy" id="2026947"/>
    <lineage>
        <taxon>Eukaryota</taxon>
        <taxon>Viridiplantae</taxon>
        <taxon>Chlorophyta</taxon>
        <taxon>core chlorophytes</taxon>
        <taxon>Chlorophyceae</taxon>
        <taxon>CS clade</taxon>
        <taxon>Chlamydomonadales</taxon>
        <taxon>Chlamydomonadaceae</taxon>
        <taxon>Chlamydomonas</taxon>
    </lineage>
</organism>
<feature type="transmembrane region" description="Helical" evidence="7">
    <location>
        <begin position="29"/>
        <end position="50"/>
    </location>
</feature>
<dbReference type="AlphaFoldDB" id="A0A835T186"/>
<keyword evidence="3" id="KW-0808">Transferase</keyword>
<feature type="transmembrane region" description="Helical" evidence="7">
    <location>
        <begin position="256"/>
        <end position="276"/>
    </location>
</feature>
<keyword evidence="8" id="KW-0732">Signal</keyword>
<evidence type="ECO:0008006" key="11">
    <source>
        <dbReference type="Google" id="ProtNLM"/>
    </source>
</evidence>
<keyword evidence="5 7" id="KW-1133">Transmembrane helix</keyword>
<feature type="transmembrane region" description="Helical" evidence="7">
    <location>
        <begin position="228"/>
        <end position="250"/>
    </location>
</feature>
<feature type="transmembrane region" description="Helical" evidence="7">
    <location>
        <begin position="62"/>
        <end position="83"/>
    </location>
</feature>
<feature type="signal peptide" evidence="8">
    <location>
        <begin position="1"/>
        <end position="19"/>
    </location>
</feature>
<evidence type="ECO:0000256" key="6">
    <source>
        <dbReference type="ARBA" id="ARBA00023136"/>
    </source>
</evidence>
<evidence type="ECO:0000256" key="7">
    <source>
        <dbReference type="SAM" id="Phobius"/>
    </source>
</evidence>
<keyword evidence="4 7" id="KW-0812">Transmembrane</keyword>
<dbReference type="EMBL" id="JAEHOD010000048">
    <property type="protein sequence ID" value="KAG2436973.1"/>
    <property type="molecule type" value="Genomic_DNA"/>
</dbReference>
<proteinExistence type="inferred from homology"/>
<sequence length="309" mass="31502">MIGTALSVVSISLLALGGAQPGGAAGVALLQALASALLMNIAIVGINQLYDVEIDKINKPYLPLASGALTPGQGLGIVVASALGGTAIGLASGSAPLLATLLVSLALGVLYSADLPFMPGGKRSPLLAAGCILAVRAIIVQLGFYTHMLQAVGGASAATATSTSASGAAVLTAGWPALVGSLTPSVMFVIGFMLFFSVVIALFKDLPDVTGDRQAGVRTLSVRLGEGSVFRICVGLLAAAYLWAMAASLVLPDGALAKGALFLGHAVLCGLLLNRARGVDTREKSHLVDYYMFVWKLFYAEYLLIPLFG</sequence>
<dbReference type="GO" id="GO:0016765">
    <property type="term" value="F:transferase activity, transferring alkyl or aryl (other than methyl) groups"/>
    <property type="evidence" value="ECO:0007669"/>
    <property type="project" value="InterPro"/>
</dbReference>
<name>A0A835T186_9CHLO</name>
<protein>
    <recommendedName>
        <fullName evidence="11">Homogentisate phytyltransferase</fullName>
    </recommendedName>
</protein>
<comment type="caution">
    <text evidence="9">The sequence shown here is derived from an EMBL/GenBank/DDBJ whole genome shotgun (WGS) entry which is preliminary data.</text>
</comment>
<dbReference type="InterPro" id="IPR000537">
    <property type="entry name" value="UbiA_prenyltransferase"/>
</dbReference>
<feature type="transmembrane region" description="Helical" evidence="7">
    <location>
        <begin position="95"/>
        <end position="113"/>
    </location>
</feature>
<reference evidence="9" key="1">
    <citation type="journal article" date="2020" name="bioRxiv">
        <title>Comparative genomics of Chlamydomonas.</title>
        <authorList>
            <person name="Craig R.J."/>
            <person name="Hasan A.R."/>
            <person name="Ness R.W."/>
            <person name="Keightley P.D."/>
        </authorList>
    </citation>
    <scope>NUCLEOTIDE SEQUENCE</scope>
    <source>
        <strain evidence="9">CCAP 11/173</strain>
    </source>
</reference>
<dbReference type="PANTHER" id="PTHR43009:SF7">
    <property type="entry name" value="HOMOGENTISATE GERANYLGERANYLTRANSFERASE, CHLOROPLASTIC"/>
    <property type="match status" value="1"/>
</dbReference>
<evidence type="ECO:0000256" key="4">
    <source>
        <dbReference type="ARBA" id="ARBA00022692"/>
    </source>
</evidence>
<dbReference type="Proteomes" id="UP000613740">
    <property type="component" value="Unassembled WGS sequence"/>
</dbReference>
<dbReference type="NCBIfam" id="NF009525">
    <property type="entry name" value="PRK12887.1"/>
    <property type="match status" value="1"/>
</dbReference>